<sequence length="218" mass="23808">MTMLGAWACRRRGGFGVFFCVGLACELIPLPALKRGQDSGHVHVNATRRADAFWGLPVMLRVAALGPDPTSYGFVYGCWLVAANSDALYVWLAYVAVSATAVPVVGCLLQPFPSSTATGSRPPCHRLLPPLAHLSAPYHALPPRRHLQPTFHRLYYEDDLHRSGCCCLLGRHSLCPRPACGNDRGCHTTVPVHDRHHRGEDAPEACSDSGQLLQCIYK</sequence>
<feature type="transmembrane region" description="Helical" evidence="1">
    <location>
        <begin position="12"/>
        <end position="32"/>
    </location>
</feature>
<accession>A0A843XI34</accession>
<keyword evidence="1" id="KW-0472">Membrane</keyword>
<name>A0A843XI34_COLES</name>
<dbReference type="Proteomes" id="UP000652761">
    <property type="component" value="Unassembled WGS sequence"/>
</dbReference>
<evidence type="ECO:0000313" key="2">
    <source>
        <dbReference type="EMBL" id="MQM19006.1"/>
    </source>
</evidence>
<protein>
    <submittedName>
        <fullName evidence="2">Uncharacterized protein</fullName>
    </submittedName>
</protein>
<comment type="caution">
    <text evidence="2">The sequence shown here is derived from an EMBL/GenBank/DDBJ whole genome shotgun (WGS) entry which is preliminary data.</text>
</comment>
<dbReference type="AlphaFoldDB" id="A0A843XI34"/>
<proteinExistence type="predicted"/>
<evidence type="ECO:0000313" key="3">
    <source>
        <dbReference type="Proteomes" id="UP000652761"/>
    </source>
</evidence>
<dbReference type="EMBL" id="NMUH01008579">
    <property type="protein sequence ID" value="MQM19006.1"/>
    <property type="molecule type" value="Genomic_DNA"/>
</dbReference>
<gene>
    <name evidence="2" type="ORF">Taro_052004</name>
</gene>
<reference evidence="2" key="1">
    <citation type="submission" date="2017-07" db="EMBL/GenBank/DDBJ databases">
        <title>Taro Niue Genome Assembly and Annotation.</title>
        <authorList>
            <person name="Atibalentja N."/>
            <person name="Keating K."/>
            <person name="Fields C.J."/>
        </authorList>
    </citation>
    <scope>NUCLEOTIDE SEQUENCE</scope>
    <source>
        <strain evidence="2">Niue_2</strain>
        <tissue evidence="2">Leaf</tissue>
    </source>
</reference>
<feature type="transmembrane region" description="Helical" evidence="1">
    <location>
        <begin position="88"/>
        <end position="109"/>
    </location>
</feature>
<organism evidence="2 3">
    <name type="scientific">Colocasia esculenta</name>
    <name type="common">Wild taro</name>
    <name type="synonym">Arum esculentum</name>
    <dbReference type="NCBI Taxonomy" id="4460"/>
    <lineage>
        <taxon>Eukaryota</taxon>
        <taxon>Viridiplantae</taxon>
        <taxon>Streptophyta</taxon>
        <taxon>Embryophyta</taxon>
        <taxon>Tracheophyta</taxon>
        <taxon>Spermatophyta</taxon>
        <taxon>Magnoliopsida</taxon>
        <taxon>Liliopsida</taxon>
        <taxon>Araceae</taxon>
        <taxon>Aroideae</taxon>
        <taxon>Colocasieae</taxon>
        <taxon>Colocasia</taxon>
    </lineage>
</organism>
<keyword evidence="3" id="KW-1185">Reference proteome</keyword>
<evidence type="ECO:0000256" key="1">
    <source>
        <dbReference type="SAM" id="Phobius"/>
    </source>
</evidence>
<keyword evidence="1" id="KW-1133">Transmembrane helix</keyword>
<keyword evidence="1" id="KW-0812">Transmembrane</keyword>